<dbReference type="SMART" id="SM00822">
    <property type="entry name" value="PKS_KR"/>
    <property type="match status" value="1"/>
</dbReference>
<dbReference type="InterPro" id="IPR057326">
    <property type="entry name" value="KR_dom"/>
</dbReference>
<evidence type="ECO:0000256" key="4">
    <source>
        <dbReference type="ARBA" id="ARBA00022824"/>
    </source>
</evidence>
<dbReference type="GO" id="GO:0016491">
    <property type="term" value="F:oxidoreductase activity"/>
    <property type="evidence" value="ECO:0007669"/>
    <property type="project" value="UniProtKB-KW"/>
</dbReference>
<keyword evidence="8" id="KW-0443">Lipid metabolism</keyword>
<dbReference type="InterPro" id="IPR002347">
    <property type="entry name" value="SDR_fam"/>
</dbReference>
<dbReference type="SUPFAM" id="SSF51735">
    <property type="entry name" value="NAD(P)-binding Rossmann-fold domains"/>
    <property type="match status" value="1"/>
</dbReference>
<comment type="subcellular location">
    <subcellularLocation>
        <location evidence="1">Endoplasmic reticulum</location>
    </subcellularLocation>
</comment>
<gene>
    <name evidence="11" type="ORF">ACFPM7_29315</name>
</gene>
<dbReference type="Pfam" id="PF00106">
    <property type="entry name" value="adh_short"/>
    <property type="match status" value="1"/>
</dbReference>
<dbReference type="CDD" id="cd08939">
    <property type="entry name" value="KDSR-like_SDR_c"/>
    <property type="match status" value="1"/>
</dbReference>
<evidence type="ECO:0000256" key="6">
    <source>
        <dbReference type="ARBA" id="ARBA00022919"/>
    </source>
</evidence>
<dbReference type="EMBL" id="JBHSKF010000022">
    <property type="protein sequence ID" value="MFC5291169.1"/>
    <property type="molecule type" value="Genomic_DNA"/>
</dbReference>
<comment type="pathway">
    <text evidence="2">Lipid metabolism; sphingolipid metabolism.</text>
</comment>
<evidence type="ECO:0000256" key="5">
    <source>
        <dbReference type="ARBA" id="ARBA00022857"/>
    </source>
</evidence>
<organism evidence="11 12">
    <name type="scientific">Actinokineospora guangxiensis</name>
    <dbReference type="NCBI Taxonomy" id="1490288"/>
    <lineage>
        <taxon>Bacteria</taxon>
        <taxon>Bacillati</taxon>
        <taxon>Actinomycetota</taxon>
        <taxon>Actinomycetes</taxon>
        <taxon>Pseudonocardiales</taxon>
        <taxon>Pseudonocardiaceae</taxon>
        <taxon>Actinokineospora</taxon>
    </lineage>
</organism>
<keyword evidence="12" id="KW-1185">Reference proteome</keyword>
<keyword evidence="4" id="KW-0256">Endoplasmic reticulum</keyword>
<accession>A0ABW0EY63</accession>
<evidence type="ECO:0000256" key="9">
    <source>
        <dbReference type="ARBA" id="ARBA00026112"/>
    </source>
</evidence>
<dbReference type="PRINTS" id="PR00081">
    <property type="entry name" value="GDHRDH"/>
</dbReference>
<evidence type="ECO:0000313" key="11">
    <source>
        <dbReference type="EMBL" id="MFC5291169.1"/>
    </source>
</evidence>
<dbReference type="EC" id="1.1.1.102" evidence="9"/>
<keyword evidence="7 11" id="KW-0560">Oxidoreductase</keyword>
<name>A0ABW0EY63_9PSEU</name>
<dbReference type="RefSeq" id="WP_378251081.1">
    <property type="nucleotide sequence ID" value="NZ_JBHSKF010000022.1"/>
</dbReference>
<reference evidence="12" key="1">
    <citation type="journal article" date="2019" name="Int. J. Syst. Evol. Microbiol.">
        <title>The Global Catalogue of Microorganisms (GCM) 10K type strain sequencing project: providing services to taxonomists for standard genome sequencing and annotation.</title>
        <authorList>
            <consortium name="The Broad Institute Genomics Platform"/>
            <consortium name="The Broad Institute Genome Sequencing Center for Infectious Disease"/>
            <person name="Wu L."/>
            <person name="Ma J."/>
        </authorList>
    </citation>
    <scope>NUCLEOTIDE SEQUENCE [LARGE SCALE GENOMIC DNA]</scope>
    <source>
        <strain evidence="12">CCUG 59778</strain>
    </source>
</reference>
<dbReference type="PANTHER" id="PTHR43550">
    <property type="entry name" value="3-KETODIHYDROSPHINGOSINE REDUCTASE"/>
    <property type="match status" value="1"/>
</dbReference>
<dbReference type="PANTHER" id="PTHR43550:SF3">
    <property type="entry name" value="3-KETODIHYDROSPHINGOSINE REDUCTASE"/>
    <property type="match status" value="1"/>
</dbReference>
<protein>
    <recommendedName>
        <fullName evidence="9">3-dehydrosphinganine reductase</fullName>
        <ecNumber evidence="9">1.1.1.102</ecNumber>
    </recommendedName>
</protein>
<sequence length="278" mass="29392">MASGDWVKSGEHVIVTGGSSGIGLALAEQLAERGAVVSLLARGQERLDAAAERLRALKAEVHVRSVDVTNADDVRRAVKDLEAEAGPCVALITSAGQARAGHFLEMPDDVFHTMMDVDFFGTLWAARAVAPGMVERGRGTILTVVSTAGLAGVFGYTAYGPAKYAVRGFTESLRQELAPHGITVSAVFPPDVDTPQLAEENKHKPAETAAITGSIKPLDPKDVARDILRGLDRGKPLIFLDATSRALSTVGGAIGPVLRWFMDGKVRSAQRKLASAEK</sequence>
<comment type="caution">
    <text evidence="11">The sequence shown here is derived from an EMBL/GenBank/DDBJ whole genome shotgun (WGS) entry which is preliminary data.</text>
</comment>
<proteinExistence type="predicted"/>
<evidence type="ECO:0000256" key="3">
    <source>
        <dbReference type="ARBA" id="ARBA00004991"/>
    </source>
</evidence>
<comment type="pathway">
    <text evidence="3">Sphingolipid metabolism.</text>
</comment>
<evidence type="ECO:0000256" key="2">
    <source>
        <dbReference type="ARBA" id="ARBA00004760"/>
    </source>
</evidence>
<dbReference type="InterPro" id="IPR045022">
    <property type="entry name" value="KDSR-like"/>
</dbReference>
<evidence type="ECO:0000256" key="7">
    <source>
        <dbReference type="ARBA" id="ARBA00023002"/>
    </source>
</evidence>
<dbReference type="InterPro" id="IPR036291">
    <property type="entry name" value="NAD(P)-bd_dom_sf"/>
</dbReference>
<feature type="domain" description="Ketoreductase" evidence="10">
    <location>
        <begin position="11"/>
        <end position="198"/>
    </location>
</feature>
<dbReference type="Gene3D" id="3.40.50.720">
    <property type="entry name" value="NAD(P)-binding Rossmann-like Domain"/>
    <property type="match status" value="1"/>
</dbReference>
<evidence type="ECO:0000313" key="12">
    <source>
        <dbReference type="Proteomes" id="UP001596157"/>
    </source>
</evidence>
<evidence type="ECO:0000259" key="10">
    <source>
        <dbReference type="SMART" id="SM00822"/>
    </source>
</evidence>
<evidence type="ECO:0000256" key="1">
    <source>
        <dbReference type="ARBA" id="ARBA00004240"/>
    </source>
</evidence>
<dbReference type="Proteomes" id="UP001596157">
    <property type="component" value="Unassembled WGS sequence"/>
</dbReference>
<evidence type="ECO:0000256" key="8">
    <source>
        <dbReference type="ARBA" id="ARBA00023098"/>
    </source>
</evidence>
<keyword evidence="6" id="KW-0746">Sphingolipid metabolism</keyword>
<keyword evidence="5" id="KW-0521">NADP</keyword>